<evidence type="ECO:0000256" key="7">
    <source>
        <dbReference type="SAM" id="Phobius"/>
    </source>
</evidence>
<evidence type="ECO:0000256" key="3">
    <source>
        <dbReference type="ARBA" id="ARBA00022475"/>
    </source>
</evidence>
<feature type="transmembrane region" description="Helical" evidence="7">
    <location>
        <begin position="43"/>
        <end position="66"/>
    </location>
</feature>
<evidence type="ECO:0000256" key="6">
    <source>
        <dbReference type="ARBA" id="ARBA00023136"/>
    </source>
</evidence>
<dbReference type="OrthoDB" id="199773at2"/>
<dbReference type="EMBL" id="JNVM01000075">
    <property type="protein sequence ID" value="KEQ21585.1"/>
    <property type="molecule type" value="Genomic_DNA"/>
</dbReference>
<feature type="transmembrane region" description="Helical" evidence="7">
    <location>
        <begin position="7"/>
        <end position="31"/>
    </location>
</feature>
<dbReference type="InterPro" id="IPR020846">
    <property type="entry name" value="MFS_dom"/>
</dbReference>
<evidence type="ECO:0000313" key="10">
    <source>
        <dbReference type="Proteomes" id="UP000028123"/>
    </source>
</evidence>
<comment type="caution">
    <text evidence="9">The sequence shown here is derived from an EMBL/GenBank/DDBJ whole genome shotgun (WGS) entry which is preliminary data.</text>
</comment>
<dbReference type="InterPro" id="IPR050189">
    <property type="entry name" value="MFS_Efflux_Transporters"/>
</dbReference>
<dbReference type="CDD" id="cd17324">
    <property type="entry name" value="MFS_NepI_like"/>
    <property type="match status" value="1"/>
</dbReference>
<keyword evidence="6 7" id="KW-0472">Membrane</keyword>
<feature type="transmembrane region" description="Helical" evidence="7">
    <location>
        <begin position="295"/>
        <end position="319"/>
    </location>
</feature>
<comment type="subcellular location">
    <subcellularLocation>
        <location evidence="1">Cell membrane</location>
        <topology evidence="1">Multi-pass membrane protein</topology>
    </subcellularLocation>
</comment>
<dbReference type="InterPro" id="IPR011701">
    <property type="entry name" value="MFS"/>
</dbReference>
<protein>
    <submittedName>
        <fullName evidence="9">Arabinose ABC transporter permease</fullName>
    </submittedName>
</protein>
<dbReference type="eggNOG" id="COG2814">
    <property type="taxonomic scope" value="Bacteria"/>
</dbReference>
<reference evidence="9 10" key="1">
    <citation type="submission" date="2014-06" db="EMBL/GenBank/DDBJ databases">
        <title>Draft genome sequence of Paenibacillus sp. MSt1.</title>
        <authorList>
            <person name="Aw Y.K."/>
            <person name="Ong K.S."/>
            <person name="Gan H.M."/>
            <person name="Lee S.M."/>
        </authorList>
    </citation>
    <scope>NUCLEOTIDE SEQUENCE [LARGE SCALE GENOMIC DNA]</scope>
    <source>
        <strain evidence="9 10">MSt1</strain>
    </source>
</reference>
<feature type="domain" description="Major facilitator superfamily (MFS) profile" evidence="8">
    <location>
        <begin position="8"/>
        <end position="382"/>
    </location>
</feature>
<accession>A0A081NT12</accession>
<dbReference type="InterPro" id="IPR036259">
    <property type="entry name" value="MFS_trans_sf"/>
</dbReference>
<gene>
    <name evidence="9" type="ORF">ET33_35295</name>
</gene>
<dbReference type="Gene3D" id="1.20.1250.20">
    <property type="entry name" value="MFS general substrate transporter like domains"/>
    <property type="match status" value="2"/>
</dbReference>
<keyword evidence="2" id="KW-0813">Transport</keyword>
<feature type="transmembrane region" description="Helical" evidence="7">
    <location>
        <begin position="271"/>
        <end position="289"/>
    </location>
</feature>
<dbReference type="PANTHER" id="PTHR43124:SF3">
    <property type="entry name" value="CHLORAMPHENICOL EFFLUX PUMP RV0191"/>
    <property type="match status" value="1"/>
</dbReference>
<evidence type="ECO:0000256" key="2">
    <source>
        <dbReference type="ARBA" id="ARBA00022448"/>
    </source>
</evidence>
<dbReference type="GO" id="GO:0005886">
    <property type="term" value="C:plasma membrane"/>
    <property type="evidence" value="ECO:0007669"/>
    <property type="project" value="UniProtKB-SubCell"/>
</dbReference>
<proteinExistence type="predicted"/>
<feature type="transmembrane region" description="Helical" evidence="7">
    <location>
        <begin position="103"/>
        <end position="124"/>
    </location>
</feature>
<feature type="transmembrane region" description="Helical" evidence="7">
    <location>
        <begin position="161"/>
        <end position="182"/>
    </location>
</feature>
<feature type="transmembrane region" description="Helical" evidence="7">
    <location>
        <begin position="73"/>
        <end position="91"/>
    </location>
</feature>
<dbReference type="Proteomes" id="UP000028123">
    <property type="component" value="Unassembled WGS sequence"/>
</dbReference>
<feature type="transmembrane region" description="Helical" evidence="7">
    <location>
        <begin position="238"/>
        <end position="259"/>
    </location>
</feature>
<evidence type="ECO:0000256" key="5">
    <source>
        <dbReference type="ARBA" id="ARBA00022989"/>
    </source>
</evidence>
<dbReference type="RefSeq" id="WP_036693992.1">
    <property type="nucleotide sequence ID" value="NZ_JNVM01000075.1"/>
</dbReference>
<name>A0A081NT12_9BACL</name>
<feature type="transmembrane region" description="Helical" evidence="7">
    <location>
        <begin position="358"/>
        <end position="376"/>
    </location>
</feature>
<feature type="transmembrane region" description="Helical" evidence="7">
    <location>
        <begin position="203"/>
        <end position="226"/>
    </location>
</feature>
<dbReference type="PROSITE" id="PS50850">
    <property type="entry name" value="MFS"/>
    <property type="match status" value="1"/>
</dbReference>
<keyword evidence="3" id="KW-1003">Cell membrane</keyword>
<dbReference type="PANTHER" id="PTHR43124">
    <property type="entry name" value="PURINE EFFLUX PUMP PBUE"/>
    <property type="match status" value="1"/>
</dbReference>
<dbReference type="AlphaFoldDB" id="A0A081NT12"/>
<evidence type="ECO:0000256" key="1">
    <source>
        <dbReference type="ARBA" id="ARBA00004651"/>
    </source>
</evidence>
<evidence type="ECO:0000259" key="8">
    <source>
        <dbReference type="PROSITE" id="PS50850"/>
    </source>
</evidence>
<organism evidence="9 10">
    <name type="scientific">Paenibacillus tyrfis</name>
    <dbReference type="NCBI Taxonomy" id="1501230"/>
    <lineage>
        <taxon>Bacteria</taxon>
        <taxon>Bacillati</taxon>
        <taxon>Bacillota</taxon>
        <taxon>Bacilli</taxon>
        <taxon>Bacillales</taxon>
        <taxon>Paenibacillaceae</taxon>
        <taxon>Paenibacillus</taxon>
    </lineage>
</organism>
<dbReference type="GO" id="GO:0022857">
    <property type="term" value="F:transmembrane transporter activity"/>
    <property type="evidence" value="ECO:0007669"/>
    <property type="project" value="InterPro"/>
</dbReference>
<feature type="transmembrane region" description="Helical" evidence="7">
    <location>
        <begin position="331"/>
        <end position="352"/>
    </location>
</feature>
<sequence>MNKINPLLILVLALGVFGIITTEMGIVGVLPQVTQKFNISTSQAGWLVSIFALVVAISGPFLTLLASGMNRKFILLTAVLLFAISNIVYAFTTRFDVMLAFRIIPAIFHPAFFSVALVTAASLVSPEKSGQAVTKVFAGITVGFAFGVPLTSYLAEKVSLEAAFLFGAVVSVVAFVGIWAWLPSMPVQAKLSYGAQLGILRKPALWLNIAAVTSIFAAMFSVYSYFAEYLGQVTHMNGSWISMMLMVFGVIMILGNFLFGSFLQKSVLRTTVLFPVVYIAAYLLIYYAGGYFIPMIAMILLWGIVHSGGLIVSQSWLMTEAQAAPEFGNSLFVSFTNLGITIGASVGGWFIGQLGIHQLMWSGIGFALLAFLLIAVKIKRYSTKAVVKEQGAATP</sequence>
<dbReference type="SUPFAM" id="SSF103473">
    <property type="entry name" value="MFS general substrate transporter"/>
    <property type="match status" value="1"/>
</dbReference>
<keyword evidence="5 7" id="KW-1133">Transmembrane helix</keyword>
<dbReference type="Pfam" id="PF07690">
    <property type="entry name" value="MFS_1"/>
    <property type="match status" value="1"/>
</dbReference>
<evidence type="ECO:0000256" key="4">
    <source>
        <dbReference type="ARBA" id="ARBA00022692"/>
    </source>
</evidence>
<evidence type="ECO:0000313" key="9">
    <source>
        <dbReference type="EMBL" id="KEQ21585.1"/>
    </source>
</evidence>
<keyword evidence="4 7" id="KW-0812">Transmembrane</keyword>
<keyword evidence="10" id="KW-1185">Reference proteome</keyword>
<feature type="transmembrane region" description="Helical" evidence="7">
    <location>
        <begin position="136"/>
        <end position="155"/>
    </location>
</feature>